<proteinExistence type="predicted"/>
<name>A0ABR8DXA0_9NOSO</name>
<dbReference type="PANTHER" id="PTHR43777:SF1">
    <property type="entry name" value="MOLYBDENUM COFACTOR CYTIDYLYLTRANSFERASE"/>
    <property type="match status" value="1"/>
</dbReference>
<dbReference type="Gene3D" id="3.90.550.10">
    <property type="entry name" value="Spore Coat Polysaccharide Biosynthesis Protein SpsA, Chain A"/>
    <property type="match status" value="1"/>
</dbReference>
<keyword evidence="3" id="KW-1185">Reference proteome</keyword>
<protein>
    <submittedName>
        <fullName evidence="2">Nucleotidyltransferase family protein</fullName>
    </submittedName>
</protein>
<dbReference type="PANTHER" id="PTHR43777">
    <property type="entry name" value="MOLYBDENUM COFACTOR CYTIDYLYLTRANSFERASE"/>
    <property type="match status" value="1"/>
</dbReference>
<dbReference type="InterPro" id="IPR025877">
    <property type="entry name" value="MobA-like_NTP_Trfase"/>
</dbReference>
<accession>A0ABR8DXA0</accession>
<reference evidence="2 3" key="1">
    <citation type="journal article" date="2020" name="ISME J.">
        <title>Comparative genomics reveals insights into cyanobacterial evolution and habitat adaptation.</title>
        <authorList>
            <person name="Chen M.Y."/>
            <person name="Teng W.K."/>
            <person name="Zhao L."/>
            <person name="Hu C.X."/>
            <person name="Zhou Y.K."/>
            <person name="Han B.P."/>
            <person name="Song L.R."/>
            <person name="Shu W.S."/>
        </authorList>
    </citation>
    <scope>NUCLEOTIDE SEQUENCE [LARGE SCALE GENOMIC DNA]</scope>
    <source>
        <strain evidence="2 3">FACHB-838</strain>
    </source>
</reference>
<dbReference type="RefSeq" id="WP_190944596.1">
    <property type="nucleotide sequence ID" value="NZ_JACJSI010000132.1"/>
</dbReference>
<dbReference type="SUPFAM" id="SSF53448">
    <property type="entry name" value="Nucleotide-diphospho-sugar transferases"/>
    <property type="match status" value="1"/>
</dbReference>
<dbReference type="CDD" id="cd04182">
    <property type="entry name" value="GT_2_like_f"/>
    <property type="match status" value="1"/>
</dbReference>
<dbReference type="Proteomes" id="UP000623440">
    <property type="component" value="Unassembled WGS sequence"/>
</dbReference>
<dbReference type="EMBL" id="JACJSI010000132">
    <property type="protein sequence ID" value="MBD2534069.1"/>
    <property type="molecule type" value="Genomic_DNA"/>
</dbReference>
<organism evidence="2 3">
    <name type="scientific">Nostoc flagelliforme FACHB-838</name>
    <dbReference type="NCBI Taxonomy" id="2692904"/>
    <lineage>
        <taxon>Bacteria</taxon>
        <taxon>Bacillati</taxon>
        <taxon>Cyanobacteriota</taxon>
        <taxon>Cyanophyceae</taxon>
        <taxon>Nostocales</taxon>
        <taxon>Nostocaceae</taxon>
        <taxon>Nostoc</taxon>
    </lineage>
</organism>
<feature type="domain" description="MobA-like NTP transferase" evidence="1">
    <location>
        <begin position="18"/>
        <end position="179"/>
    </location>
</feature>
<sequence length="211" mass="22594">MTITNPKVETAKLNVAIIILAAGASTRMGKPKQLLPYQGSSLLKHTIESAIASVCKPVVVVLGANAQQIRSEARQPSVQIVENPQWNLGMSSSIRSGILSLSTACESVDAAVIAVCDQPFISSEIINLLVEAYHSTGKPIIASQYAQTLGVPALFNHLFFSELTALGETIGAKHSINRHLKEVFCVPFPLGAIDIDTPKDYEQLQATTQSL</sequence>
<comment type="caution">
    <text evidence="2">The sequence shown here is derived from an EMBL/GenBank/DDBJ whole genome shotgun (WGS) entry which is preliminary data.</text>
</comment>
<evidence type="ECO:0000259" key="1">
    <source>
        <dbReference type="Pfam" id="PF12804"/>
    </source>
</evidence>
<dbReference type="InterPro" id="IPR029044">
    <property type="entry name" value="Nucleotide-diphossugar_trans"/>
</dbReference>
<evidence type="ECO:0000313" key="2">
    <source>
        <dbReference type="EMBL" id="MBD2534069.1"/>
    </source>
</evidence>
<dbReference type="Pfam" id="PF12804">
    <property type="entry name" value="NTP_transf_3"/>
    <property type="match status" value="1"/>
</dbReference>
<evidence type="ECO:0000313" key="3">
    <source>
        <dbReference type="Proteomes" id="UP000623440"/>
    </source>
</evidence>
<gene>
    <name evidence="2" type="ORF">H6G97_32850</name>
</gene>